<feature type="compositionally biased region" description="Basic and acidic residues" evidence="1">
    <location>
        <begin position="454"/>
        <end position="465"/>
    </location>
</feature>
<feature type="domain" description="SPK" evidence="2">
    <location>
        <begin position="147"/>
        <end position="248"/>
    </location>
</feature>
<dbReference type="InterPro" id="IPR006570">
    <property type="entry name" value="SPK_dom"/>
</dbReference>
<dbReference type="InterPro" id="IPR053315">
    <property type="entry name" value="Peptidase_C14A"/>
</dbReference>
<dbReference type="AlphaFoldDB" id="A0AAE9FEX1"/>
<evidence type="ECO:0000313" key="3">
    <source>
        <dbReference type="EMBL" id="UMM41261.1"/>
    </source>
</evidence>
<name>A0AAE9FEX1_CAEBR</name>
<feature type="compositionally biased region" description="Basic and acidic residues" evidence="1">
    <location>
        <begin position="408"/>
        <end position="419"/>
    </location>
</feature>
<dbReference type="PANTHER" id="PTHR23362:SF0">
    <property type="entry name" value="CALPONIN-HOMOLOGY (CH) DOMAIN-CONTAINING PROTEIN-RELATED"/>
    <property type="match status" value="1"/>
</dbReference>
<feature type="compositionally biased region" description="Basic residues" evidence="1">
    <location>
        <begin position="111"/>
        <end position="122"/>
    </location>
</feature>
<feature type="region of interest" description="Disordered" evidence="1">
    <location>
        <begin position="111"/>
        <end position="138"/>
    </location>
</feature>
<evidence type="ECO:0000256" key="1">
    <source>
        <dbReference type="SAM" id="MobiDB-lite"/>
    </source>
</evidence>
<dbReference type="EMBL" id="CP092625">
    <property type="protein sequence ID" value="UMM41261.1"/>
    <property type="molecule type" value="Genomic_DNA"/>
</dbReference>
<evidence type="ECO:0000313" key="4">
    <source>
        <dbReference type="Proteomes" id="UP000829354"/>
    </source>
</evidence>
<dbReference type="Pfam" id="PF04435">
    <property type="entry name" value="SPK"/>
    <property type="match status" value="2"/>
</dbReference>
<accession>A0AAE9FEX1</accession>
<reference evidence="3 4" key="1">
    <citation type="submission" date="2022-04" db="EMBL/GenBank/DDBJ databases">
        <title>Chromosome-level reference genomes for two strains of Caenorhabditis briggsae: an improved platform for comparative genomics.</title>
        <authorList>
            <person name="Stevens L."/>
            <person name="Andersen E."/>
        </authorList>
    </citation>
    <scope>NUCLEOTIDE SEQUENCE [LARGE SCALE GENOMIC DNA]</scope>
    <source>
        <strain evidence="3">VX34</strain>
        <tissue evidence="3">Whole-organism</tissue>
    </source>
</reference>
<sequence length="556" mass="64287">MPSCRYAWSSRRRTLRRNARSMAHQIGRKLNKVENFEGYSLIEKLQLAFIFSRPVSDEFVQTLKNAKFEIEQDGRKRISRFCTEDKRIVRFSEHNQGLKYFQGDQCLHNSQPRRVKNKRMSRKKEQGQQDVANENPSSEVSAARNVIRYISDRIGIYEKPESLSKWCKEALKEFSPRSLNCMRSSVRDKLGRIERLEGYSLMEKLQLVFIFSQPVSDGFVKLLKDAKFKIEQDERKRISRFSTENGNVVRFSDHHRDVKYFHGVLSLNSPFTKHVNDDSMAREKEQEQQDIEYENPGPNCQKVKEKPVANILIEPKQEVTDAKVKKEPTEDISFLKEPKQEVVEQPIKQEVDDYIDFGVDVSQGAFNGRINYEELDNQKGVYPGFPQISKSALSTRAQKRHHSATTDNGKHVKTEKIESEATSSDSVQQGFPQIAKSASSIRTQKRHHSATTDNGKRVKTKDIESKATSSDSIASSADNNADDSTKTQKKMDWTLQHESFRSHFLWHWFCRPTAEWRLLRAKIYVGNEATGGTEQAKIGHTMYVWFIGRMIDFPAK</sequence>
<evidence type="ECO:0000259" key="2">
    <source>
        <dbReference type="Pfam" id="PF04435"/>
    </source>
</evidence>
<protein>
    <recommendedName>
        <fullName evidence="2">SPK domain-containing protein</fullName>
    </recommendedName>
</protein>
<feature type="compositionally biased region" description="Polar residues" evidence="1">
    <location>
        <begin position="128"/>
        <end position="138"/>
    </location>
</feature>
<feature type="domain" description="SPK" evidence="2">
    <location>
        <begin position="15"/>
        <end position="87"/>
    </location>
</feature>
<proteinExistence type="predicted"/>
<organism evidence="3 4">
    <name type="scientific">Caenorhabditis briggsae</name>
    <dbReference type="NCBI Taxonomy" id="6238"/>
    <lineage>
        <taxon>Eukaryota</taxon>
        <taxon>Metazoa</taxon>
        <taxon>Ecdysozoa</taxon>
        <taxon>Nematoda</taxon>
        <taxon>Chromadorea</taxon>
        <taxon>Rhabditida</taxon>
        <taxon>Rhabditina</taxon>
        <taxon>Rhabditomorpha</taxon>
        <taxon>Rhabditoidea</taxon>
        <taxon>Rhabditidae</taxon>
        <taxon>Peloderinae</taxon>
        <taxon>Caenorhabditis</taxon>
    </lineage>
</organism>
<dbReference type="Proteomes" id="UP000829354">
    <property type="component" value="Chromosome X"/>
</dbReference>
<keyword evidence="4" id="KW-1185">Reference proteome</keyword>
<gene>
    <name evidence="3" type="ORF">L5515_017601</name>
</gene>
<dbReference type="PANTHER" id="PTHR23362">
    <property type="entry name" value="L-PLASTIN-RELATED"/>
    <property type="match status" value="1"/>
</dbReference>
<feature type="region of interest" description="Disordered" evidence="1">
    <location>
        <begin position="392"/>
        <end position="486"/>
    </location>
</feature>
<feature type="compositionally biased region" description="Low complexity" evidence="1">
    <location>
        <begin position="466"/>
        <end position="479"/>
    </location>
</feature>
<feature type="compositionally biased region" description="Polar residues" evidence="1">
    <location>
        <begin position="420"/>
        <end position="442"/>
    </location>
</feature>